<reference evidence="5" key="1">
    <citation type="submission" date="2025-08" db="UniProtKB">
        <authorList>
            <consortium name="RefSeq"/>
        </authorList>
    </citation>
    <scope>IDENTIFICATION</scope>
    <source>
        <strain evidence="5">Ishihara</strain>
        <tissue evidence="5">Whole body</tissue>
    </source>
</reference>
<dbReference type="InterPro" id="IPR013083">
    <property type="entry name" value="Znf_RING/FYVE/PHD"/>
</dbReference>
<evidence type="ECO:0000313" key="4">
    <source>
        <dbReference type="Proteomes" id="UP000301870"/>
    </source>
</evidence>
<evidence type="ECO:0000259" key="3">
    <source>
        <dbReference type="Pfam" id="PF25298"/>
    </source>
</evidence>
<protein>
    <submittedName>
        <fullName evidence="5">Uncharacterized protein LOC111349346</fullName>
    </submittedName>
</protein>
<evidence type="ECO:0000256" key="2">
    <source>
        <dbReference type="SAM" id="MobiDB-lite"/>
    </source>
</evidence>
<keyword evidence="4" id="KW-1185">Reference proteome</keyword>
<evidence type="ECO:0000256" key="1">
    <source>
        <dbReference type="SAM" id="Coils"/>
    </source>
</evidence>
<name>A0A9J7DU79_SPOLT</name>
<dbReference type="SUPFAM" id="SSF57903">
    <property type="entry name" value="FYVE/PHD zinc finger"/>
    <property type="match status" value="1"/>
</dbReference>
<sequence>MPGVKCGGCGRFIATQDGAKCSKCLELYHRACVGIPTKAGIAPNWRCPECKKHIARDNRTETPIRGSAQSPSTDGATMSTEADSDMSRSPGDTASEPLPRLSVAADTNLHAIVVELRAVRDEIRGFRREMEVEMAQLKAALGFCSTRMDGLEARVDKLEQQATAATGSTSSNGLERVVEDLKRELNSRDQDVLANDIEVSNMPETGAENPAHVIKAIGHKLGVSINDCDIVSAERVGGRRLSVTSSTGPTESRPRPLVVRLARRDLRDQLLAAARVRRGASTADLGMPGPAQRFFINERLTKVNRQLFRRARDAALVQKWRFVWTKQGRIFTRKEPGDRAQRIRTDEDLSRIFGTANETACL</sequence>
<dbReference type="AlphaFoldDB" id="A0A9J7DU79"/>
<feature type="coiled-coil region" evidence="1">
    <location>
        <begin position="141"/>
        <end position="168"/>
    </location>
</feature>
<dbReference type="GeneID" id="111349346"/>
<dbReference type="InterPro" id="IPR057251">
    <property type="entry name" value="FP_C"/>
</dbReference>
<keyword evidence="1" id="KW-0175">Coiled coil</keyword>
<gene>
    <name evidence="5" type="primary">LOC111349346</name>
</gene>
<feature type="compositionally biased region" description="Polar residues" evidence="2">
    <location>
        <begin position="67"/>
        <end position="81"/>
    </location>
</feature>
<proteinExistence type="predicted"/>
<dbReference type="Proteomes" id="UP000301870">
    <property type="component" value="Chromosome 9"/>
</dbReference>
<dbReference type="KEGG" id="sliu:111349346"/>
<feature type="region of interest" description="Disordered" evidence="2">
    <location>
        <begin position="58"/>
        <end position="98"/>
    </location>
</feature>
<organism evidence="4 5">
    <name type="scientific">Spodoptera litura</name>
    <name type="common">Asian cotton leafworm</name>
    <dbReference type="NCBI Taxonomy" id="69820"/>
    <lineage>
        <taxon>Eukaryota</taxon>
        <taxon>Metazoa</taxon>
        <taxon>Ecdysozoa</taxon>
        <taxon>Arthropoda</taxon>
        <taxon>Hexapoda</taxon>
        <taxon>Insecta</taxon>
        <taxon>Pterygota</taxon>
        <taxon>Neoptera</taxon>
        <taxon>Endopterygota</taxon>
        <taxon>Lepidoptera</taxon>
        <taxon>Glossata</taxon>
        <taxon>Ditrysia</taxon>
        <taxon>Noctuoidea</taxon>
        <taxon>Noctuidae</taxon>
        <taxon>Amphipyrinae</taxon>
        <taxon>Spodoptera</taxon>
    </lineage>
</organism>
<accession>A0A9J7DU79</accession>
<evidence type="ECO:0000313" key="5">
    <source>
        <dbReference type="RefSeq" id="XP_022816212.1"/>
    </source>
</evidence>
<dbReference type="InterPro" id="IPR011011">
    <property type="entry name" value="Znf_FYVE_PHD"/>
</dbReference>
<dbReference type="OrthoDB" id="7490514at2759"/>
<feature type="domain" description="FP protein C-terminal" evidence="3">
    <location>
        <begin position="301"/>
        <end position="352"/>
    </location>
</feature>
<dbReference type="RefSeq" id="XP_022816212.1">
    <property type="nucleotide sequence ID" value="XM_022960444.1"/>
</dbReference>
<dbReference type="Pfam" id="PF25298">
    <property type="entry name" value="Baculo_FP_2nd"/>
    <property type="match status" value="1"/>
</dbReference>
<dbReference type="Gene3D" id="3.30.40.10">
    <property type="entry name" value="Zinc/RING finger domain, C3HC4 (zinc finger)"/>
    <property type="match status" value="1"/>
</dbReference>